<dbReference type="InterPro" id="IPR008474">
    <property type="entry name" value="DUF755"/>
</dbReference>
<evidence type="ECO:0000313" key="4">
    <source>
        <dbReference type="EMBL" id="BAF49429.1"/>
    </source>
</evidence>
<dbReference type="KEGG" id="vg:9086746"/>
<sequence length="263" mass="29512">MQNISYTDFYKPTPYNTDTKNQIWLSQLADSHDNWCNCDFPFAHLLASIFPPGHKDRTRTINQILQRDFRQKCLSGGADAKDSGLAGEDLEKDGQKDGGKYTEEDLPRDEVEELLAAVESAASSGVDPKAQINQLQTPQNNPYMMPSINSNRQYKLGTQQNKNMQLSCIPGMSDGELLQTKLLKECMKTSRLIQLSKQIALPQKEKELQALALQPSKKSIKRREHVSKHSAKKISSKKRHRKKTYSSSSSSNSSTSRTSSTTS</sequence>
<dbReference type="RefSeq" id="YP_003587903.1">
    <property type="nucleotide sequence ID" value="NC_014093.1"/>
</dbReference>
<accession>A4GZ99</accession>
<dbReference type="InterPro" id="IPR004118">
    <property type="entry name" value="HEV_TT_vir_Orf2/Gyrovir_Vp2_N"/>
</dbReference>
<protein>
    <recommendedName>
        <fullName evidence="6">Capsid protein</fullName>
    </recommendedName>
</protein>
<keyword evidence="5" id="KW-1185">Reference proteome</keyword>
<dbReference type="GeneID" id="9086746"/>
<feature type="compositionally biased region" description="Low complexity" evidence="1">
    <location>
        <begin position="245"/>
        <end position="263"/>
    </location>
</feature>
<evidence type="ECO:0000256" key="1">
    <source>
        <dbReference type="SAM" id="MobiDB-lite"/>
    </source>
</evidence>
<feature type="compositionally biased region" description="Basic and acidic residues" evidence="1">
    <location>
        <begin position="92"/>
        <end position="106"/>
    </location>
</feature>
<dbReference type="EMBL" id="AB290919">
    <property type="protein sequence ID" value="BAF49429.1"/>
    <property type="molecule type" value="Genomic_DNA"/>
</dbReference>
<dbReference type="Pfam" id="PF05501">
    <property type="entry name" value="DUF755"/>
    <property type="match status" value="1"/>
</dbReference>
<feature type="region of interest" description="Disordered" evidence="1">
    <location>
        <begin position="77"/>
        <end position="106"/>
    </location>
</feature>
<name>A4GZ99_9VIRU</name>
<evidence type="ECO:0000313" key="5">
    <source>
        <dbReference type="Proteomes" id="UP000147262"/>
    </source>
</evidence>
<feature type="region of interest" description="Disordered" evidence="1">
    <location>
        <begin position="212"/>
        <end position="263"/>
    </location>
</feature>
<evidence type="ECO:0000259" key="3">
    <source>
        <dbReference type="Pfam" id="PF05501"/>
    </source>
</evidence>
<evidence type="ECO:0008006" key="6">
    <source>
        <dbReference type="Google" id="ProtNLM"/>
    </source>
</evidence>
<reference evidence="4 5" key="1">
    <citation type="journal article" date="2007" name="J. Gen. Virol.">
        <title>Identification and genomic characterization of a novel human torque teno virus of 3.2 kb.</title>
        <authorList>
            <person name="Ninomiya M."/>
            <person name="Nishizawa T."/>
            <person name="Takahashi M."/>
            <person name="Lorenzo F.R."/>
            <person name="Shimosegawa T."/>
            <person name="Okamoto H."/>
        </authorList>
    </citation>
    <scope>NUCLEOTIDE SEQUENCE [LARGE SCALE GENOMIC DNA]</scope>
    <source>
        <strain evidence="4">MD2-013</strain>
    </source>
</reference>
<feature type="compositionally biased region" description="Basic residues" evidence="1">
    <location>
        <begin position="218"/>
        <end position="244"/>
    </location>
</feature>
<dbReference type="Pfam" id="PF02957">
    <property type="entry name" value="TT_ORF2-like"/>
    <property type="match status" value="1"/>
</dbReference>
<feature type="domain" description="DUF755" evidence="3">
    <location>
        <begin position="139"/>
        <end position="261"/>
    </location>
</feature>
<evidence type="ECO:0000259" key="2">
    <source>
        <dbReference type="Pfam" id="PF02957"/>
    </source>
</evidence>
<proteinExistence type="predicted"/>
<dbReference type="Proteomes" id="UP000147262">
    <property type="component" value="Genome"/>
</dbReference>
<dbReference type="OrthoDB" id="26123at10239"/>
<organism evidence="4 5">
    <name type="scientific">Torque teno midi virus 2</name>
    <dbReference type="NCBI Taxonomy" id="687380"/>
    <lineage>
        <taxon>Viruses</taxon>
        <taxon>Monodnaviria</taxon>
        <taxon>Shotokuvirae</taxon>
        <taxon>Commensaviricota</taxon>
        <taxon>Cardeaviricetes</taxon>
        <taxon>Sanitavirales</taxon>
        <taxon>Anelloviridae</taxon>
        <taxon>Gammatorquevirus</taxon>
        <taxon>Gammatorquevirus homidi2</taxon>
    </lineage>
</organism>
<feature type="domain" description="Hepatitis TT virus Orf2/Gyrovirus Vp2 N-terminal" evidence="2">
    <location>
        <begin position="19"/>
        <end position="68"/>
    </location>
</feature>